<organism evidence="2 3">
    <name type="scientific">Desertihabitans brevis</name>
    <dbReference type="NCBI Taxonomy" id="2268447"/>
    <lineage>
        <taxon>Bacteria</taxon>
        <taxon>Bacillati</taxon>
        <taxon>Actinomycetota</taxon>
        <taxon>Actinomycetes</taxon>
        <taxon>Propionibacteriales</taxon>
        <taxon>Propionibacteriaceae</taxon>
        <taxon>Desertihabitans</taxon>
    </lineage>
</organism>
<feature type="domain" description="Protein NO VEIN C-terminal" evidence="1">
    <location>
        <begin position="147"/>
        <end position="242"/>
    </location>
</feature>
<accession>A0A367YYY0</accession>
<evidence type="ECO:0000259" key="1">
    <source>
        <dbReference type="Pfam" id="PF13020"/>
    </source>
</evidence>
<evidence type="ECO:0000313" key="3">
    <source>
        <dbReference type="Proteomes" id="UP000252770"/>
    </source>
</evidence>
<sequence length="265" mass="29614">MVLESYLAMLTMELSGQPYNKSAHNEQVRQVVQRSKGSVERKLQNISSILRDLQAPFINGYKPLPNVQGALRTAVTERWVAARDLHALTTRALARVPSPRWDVQVLGPPAAAPIIELDEARWHEPVGRHIDFVALEEANRSLGLAGELAVLKTERTRLVTLGRPDLADRVEHVSQTQGDGLGFDILSFDSAGSERLLEVKTTRRSQFTPFSVTRHELAVSQKESERYSLVRVFNFETASQSHYRLAGDLGQACRLAPTNWDAVPR</sequence>
<name>A0A367YYY0_9ACTN</name>
<evidence type="ECO:0000313" key="2">
    <source>
        <dbReference type="EMBL" id="RCK70161.1"/>
    </source>
</evidence>
<dbReference type="InterPro" id="IPR024975">
    <property type="entry name" value="NOV_C"/>
</dbReference>
<comment type="caution">
    <text evidence="2">The sequence shown here is derived from an EMBL/GenBank/DDBJ whole genome shotgun (WGS) entry which is preliminary data.</text>
</comment>
<proteinExistence type="predicted"/>
<dbReference type="Pfam" id="PF13020">
    <property type="entry name" value="NOV_C"/>
    <property type="match status" value="1"/>
</dbReference>
<keyword evidence="3" id="KW-1185">Reference proteome</keyword>
<reference evidence="2 3" key="1">
    <citation type="submission" date="2018-07" db="EMBL/GenBank/DDBJ databases">
        <title>Desertimonas flava gen. nov. sp. nov.</title>
        <authorList>
            <person name="Liu S."/>
        </authorList>
    </citation>
    <scope>NUCLEOTIDE SEQUENCE [LARGE SCALE GENOMIC DNA]</scope>
    <source>
        <strain evidence="2 3">16Sb5-5</strain>
    </source>
</reference>
<dbReference type="Proteomes" id="UP000252770">
    <property type="component" value="Unassembled WGS sequence"/>
</dbReference>
<dbReference type="AlphaFoldDB" id="A0A367YYY0"/>
<protein>
    <submittedName>
        <fullName evidence="2">DUF3883 domain-containing protein</fullName>
    </submittedName>
</protein>
<gene>
    <name evidence="2" type="ORF">DT076_05635</name>
</gene>
<dbReference type="EMBL" id="QOUI01000003">
    <property type="protein sequence ID" value="RCK70161.1"/>
    <property type="molecule type" value="Genomic_DNA"/>
</dbReference>